<sequence length="57" mass="6483">MGNGLSNYYDSNPNTEKNFQRITTIAPNYNNGEVDSTLSKQTLIPNLLEESEEKFKN</sequence>
<dbReference type="Proteomes" id="UP000233469">
    <property type="component" value="Unassembled WGS sequence"/>
</dbReference>
<reference evidence="1 2" key="2">
    <citation type="submission" date="2017-10" db="EMBL/GenBank/DDBJ databases">
        <title>Extensive intraspecific genome diversity in a model arbuscular mycorrhizal fungus.</title>
        <authorList>
            <person name="Chen E.C.H."/>
            <person name="Morin E."/>
            <person name="Baudet D."/>
            <person name="Noel J."/>
            <person name="Ndikumana S."/>
            <person name="Charron P."/>
            <person name="St-Onge C."/>
            <person name="Giorgi J."/>
            <person name="Grigoriev I.V."/>
            <person name="Roux C."/>
            <person name="Martin F.M."/>
            <person name="Corradi N."/>
        </authorList>
    </citation>
    <scope>NUCLEOTIDE SEQUENCE [LARGE SCALE GENOMIC DNA]</scope>
    <source>
        <strain evidence="1 2">C2</strain>
    </source>
</reference>
<proteinExistence type="predicted"/>
<reference evidence="1 2" key="1">
    <citation type="submission" date="2016-04" db="EMBL/GenBank/DDBJ databases">
        <title>Genome analyses suggest a sexual origin of heterokaryosis in a supposedly ancient asexual fungus.</title>
        <authorList>
            <person name="Ropars J."/>
            <person name="Sedzielewska K."/>
            <person name="Noel J."/>
            <person name="Charron P."/>
            <person name="Farinelli L."/>
            <person name="Marton T."/>
            <person name="Kruger M."/>
            <person name="Pelin A."/>
            <person name="Brachmann A."/>
            <person name="Corradi N."/>
        </authorList>
    </citation>
    <scope>NUCLEOTIDE SEQUENCE [LARGE SCALE GENOMIC DNA]</scope>
    <source>
        <strain evidence="1 2">C2</strain>
    </source>
</reference>
<comment type="caution">
    <text evidence="1">The sequence shown here is derived from an EMBL/GenBank/DDBJ whole genome shotgun (WGS) entry which is preliminary data.</text>
</comment>
<organism evidence="1 2">
    <name type="scientific">Rhizophagus irregularis</name>
    <dbReference type="NCBI Taxonomy" id="588596"/>
    <lineage>
        <taxon>Eukaryota</taxon>
        <taxon>Fungi</taxon>
        <taxon>Fungi incertae sedis</taxon>
        <taxon>Mucoromycota</taxon>
        <taxon>Glomeromycotina</taxon>
        <taxon>Glomeromycetes</taxon>
        <taxon>Glomerales</taxon>
        <taxon>Glomeraceae</taxon>
        <taxon>Rhizophagus</taxon>
    </lineage>
</organism>
<protein>
    <submittedName>
        <fullName evidence="1">Uncharacterized protein</fullName>
    </submittedName>
</protein>
<accession>A0A2N1NMA3</accession>
<evidence type="ECO:0000313" key="1">
    <source>
        <dbReference type="EMBL" id="PKK74981.1"/>
    </source>
</evidence>
<feature type="non-terminal residue" evidence="1">
    <location>
        <position position="57"/>
    </location>
</feature>
<dbReference type="VEuPathDB" id="FungiDB:RhiirA1_408019"/>
<name>A0A2N1NMA3_9GLOM</name>
<dbReference type="AlphaFoldDB" id="A0A2N1NMA3"/>
<dbReference type="EMBL" id="LLXL01000273">
    <property type="protein sequence ID" value="PKK74981.1"/>
    <property type="molecule type" value="Genomic_DNA"/>
</dbReference>
<evidence type="ECO:0000313" key="2">
    <source>
        <dbReference type="Proteomes" id="UP000233469"/>
    </source>
</evidence>
<gene>
    <name evidence="1" type="ORF">RhiirC2_737571</name>
</gene>